<dbReference type="PROSITE" id="PS51011">
    <property type="entry name" value="ARID"/>
    <property type="match status" value="1"/>
</dbReference>
<feature type="compositionally biased region" description="Pro residues" evidence="1">
    <location>
        <begin position="163"/>
        <end position="174"/>
    </location>
</feature>
<evidence type="ECO:0000313" key="4">
    <source>
        <dbReference type="WBParaSite" id="BXY_0663500.1"/>
    </source>
</evidence>
<organism evidence="3 4">
    <name type="scientific">Bursaphelenchus xylophilus</name>
    <name type="common">Pinewood nematode worm</name>
    <name type="synonym">Aphelenchoides xylophilus</name>
    <dbReference type="NCBI Taxonomy" id="6326"/>
    <lineage>
        <taxon>Eukaryota</taxon>
        <taxon>Metazoa</taxon>
        <taxon>Ecdysozoa</taxon>
        <taxon>Nematoda</taxon>
        <taxon>Chromadorea</taxon>
        <taxon>Rhabditida</taxon>
        <taxon>Tylenchina</taxon>
        <taxon>Tylenchomorpha</taxon>
        <taxon>Aphelenchoidea</taxon>
        <taxon>Aphelenchoididae</taxon>
        <taxon>Bursaphelenchus</taxon>
    </lineage>
</organism>
<dbReference type="GO" id="GO:0003677">
    <property type="term" value="F:DNA binding"/>
    <property type="evidence" value="ECO:0007669"/>
    <property type="project" value="InterPro"/>
</dbReference>
<dbReference type="InterPro" id="IPR001606">
    <property type="entry name" value="ARID_dom"/>
</dbReference>
<feature type="compositionally biased region" description="Polar residues" evidence="1">
    <location>
        <begin position="87"/>
        <end position="110"/>
    </location>
</feature>
<reference evidence="4" key="1">
    <citation type="submission" date="2016-11" db="UniProtKB">
        <authorList>
            <consortium name="WormBaseParasite"/>
        </authorList>
    </citation>
    <scope>IDENTIFICATION</scope>
</reference>
<feature type="region of interest" description="Disordered" evidence="1">
    <location>
        <begin position="421"/>
        <end position="510"/>
    </location>
</feature>
<evidence type="ECO:0000259" key="2">
    <source>
        <dbReference type="PROSITE" id="PS51011"/>
    </source>
</evidence>
<evidence type="ECO:0000313" key="3">
    <source>
        <dbReference type="Proteomes" id="UP000095284"/>
    </source>
</evidence>
<dbReference type="SUPFAM" id="SSF46774">
    <property type="entry name" value="ARID-like"/>
    <property type="match status" value="1"/>
</dbReference>
<sequence>MQVGGPKPRDGGVGGVLGKIVRGSTPPPSLPRFPPPPKMTKGEGGEENGADEKFFGSAVNDVTTTQMSSAEGTADPNAGQPAEQRPQDQQPTLQIPNPASVNPPHQNLLSPGQKAQQQQQQALLRSPNAPPPHPMQWPHQKPDGQEMGQPPMPPQHPYAHLPPGYPVPPQPYWGPPQARYMYPGPEGQPPPPGPYPGHPYYMQVPPHHQYPPKPDFPQHPQTSGADNEADKQNPQQSQPQHASPHYPMNMQRPMGAPPGQPPMMMAAPPPQAQSQYPPSANAHLLKPAQREAVEKLVGVPTELVPPSVMPQRRDFFEQLVLLNEQHNETLNAPPQVSKSPVDLHRLYIAVRKAGGFKKTCDDKAWKALCREANPSMTESSAAGYQLRRHYQKYLLALECRETGADMNELIAYAEKLKKKKKEKEPAAGGPGSVGQPGTPAAPHGPPTPNSIRSAATPTPAQSQPAATPGPPAQPPTSATAGTGHQPDSLKILPTIIEDYKQPSSHGNRAG</sequence>
<dbReference type="Gene3D" id="1.10.150.60">
    <property type="entry name" value="ARID DNA-binding domain"/>
    <property type="match status" value="1"/>
</dbReference>
<feature type="compositionally biased region" description="Polar residues" evidence="1">
    <location>
        <begin position="60"/>
        <end position="71"/>
    </location>
</feature>
<feature type="compositionally biased region" description="Pro residues" evidence="1">
    <location>
        <begin position="208"/>
        <end position="217"/>
    </location>
</feature>
<dbReference type="GO" id="GO:0071565">
    <property type="term" value="C:nBAF complex"/>
    <property type="evidence" value="ECO:0007669"/>
    <property type="project" value="TreeGrafter"/>
</dbReference>
<dbReference type="Pfam" id="PF01388">
    <property type="entry name" value="ARID"/>
    <property type="match status" value="1"/>
</dbReference>
<dbReference type="GO" id="GO:0006357">
    <property type="term" value="P:regulation of transcription by RNA polymerase II"/>
    <property type="evidence" value="ECO:0007669"/>
    <property type="project" value="TreeGrafter"/>
</dbReference>
<dbReference type="eggNOG" id="KOG2510">
    <property type="taxonomic scope" value="Eukaryota"/>
</dbReference>
<dbReference type="SMART" id="SM00501">
    <property type="entry name" value="BRIGHT"/>
    <property type="match status" value="1"/>
</dbReference>
<name>A0A1I7S0W1_BURXY</name>
<dbReference type="GO" id="GO:0035060">
    <property type="term" value="C:brahma complex"/>
    <property type="evidence" value="ECO:0007669"/>
    <property type="project" value="InterPro"/>
</dbReference>
<dbReference type="GO" id="GO:0005654">
    <property type="term" value="C:nucleoplasm"/>
    <property type="evidence" value="ECO:0007669"/>
    <property type="project" value="TreeGrafter"/>
</dbReference>
<feature type="compositionally biased region" description="Pro residues" evidence="1">
    <location>
        <begin position="186"/>
        <end position="197"/>
    </location>
</feature>
<dbReference type="GO" id="GO:0006338">
    <property type="term" value="P:chromatin remodeling"/>
    <property type="evidence" value="ECO:0007669"/>
    <property type="project" value="InterPro"/>
</dbReference>
<dbReference type="Proteomes" id="UP000095284">
    <property type="component" value="Unplaced"/>
</dbReference>
<dbReference type="PANTHER" id="PTHR12656">
    <property type="entry name" value="BRG-1 ASSOCIATED FACTOR 250 BAF250"/>
    <property type="match status" value="1"/>
</dbReference>
<feature type="compositionally biased region" description="Low complexity" evidence="1">
    <location>
        <begin position="453"/>
        <end position="466"/>
    </location>
</feature>
<dbReference type="SMART" id="SM01014">
    <property type="entry name" value="ARID"/>
    <property type="match status" value="1"/>
</dbReference>
<feature type="compositionally biased region" description="Pro residues" evidence="1">
    <location>
        <begin position="255"/>
        <end position="271"/>
    </location>
</feature>
<dbReference type="InterPro" id="IPR021906">
    <property type="entry name" value="BAF250/Osa"/>
</dbReference>
<feature type="compositionally biased region" description="Pro residues" evidence="1">
    <location>
        <begin position="25"/>
        <end position="38"/>
    </location>
</feature>
<feature type="domain" description="ARID" evidence="2">
    <location>
        <begin position="309"/>
        <end position="402"/>
    </location>
</feature>
<dbReference type="GO" id="GO:0031491">
    <property type="term" value="F:nucleosome binding"/>
    <property type="evidence" value="ECO:0007669"/>
    <property type="project" value="TreeGrafter"/>
</dbReference>
<dbReference type="GO" id="GO:0016514">
    <property type="term" value="C:SWI/SNF complex"/>
    <property type="evidence" value="ECO:0007669"/>
    <property type="project" value="InterPro"/>
</dbReference>
<feature type="region of interest" description="Disordered" evidence="1">
    <location>
        <begin position="1"/>
        <end position="277"/>
    </location>
</feature>
<protein>
    <submittedName>
        <fullName evidence="4">ARID domain-containing protein</fullName>
    </submittedName>
</protein>
<accession>A0A1I7S0W1</accession>
<proteinExistence type="predicted"/>
<feature type="compositionally biased region" description="Low complexity" evidence="1">
    <location>
        <begin position="113"/>
        <end position="122"/>
    </location>
</feature>
<dbReference type="GO" id="GO:0045893">
    <property type="term" value="P:positive regulation of DNA-templated transcription"/>
    <property type="evidence" value="ECO:0007669"/>
    <property type="project" value="TreeGrafter"/>
</dbReference>
<dbReference type="AlphaFoldDB" id="A0A1I7S0W1"/>
<feature type="compositionally biased region" description="Polar residues" evidence="1">
    <location>
        <begin position="501"/>
        <end position="510"/>
    </location>
</feature>
<dbReference type="InterPro" id="IPR036431">
    <property type="entry name" value="ARID_dom_sf"/>
</dbReference>
<dbReference type="PANTHER" id="PTHR12656:SF5">
    <property type="entry name" value="TRITHORAX GROUP PROTEIN OSA"/>
    <property type="match status" value="1"/>
</dbReference>
<feature type="compositionally biased region" description="Basic and acidic residues" evidence="1">
    <location>
        <begin position="40"/>
        <end position="54"/>
    </location>
</feature>
<evidence type="ECO:0000256" key="1">
    <source>
        <dbReference type="SAM" id="MobiDB-lite"/>
    </source>
</evidence>
<feature type="compositionally biased region" description="Low complexity" evidence="1">
    <location>
        <begin position="234"/>
        <end position="254"/>
    </location>
</feature>
<dbReference type="WBParaSite" id="BXY_0663500.1">
    <property type="protein sequence ID" value="BXY_0663500.1"/>
    <property type="gene ID" value="BXY_0663500"/>
</dbReference>